<sequence>MELDKMDQLAEAVLRATSAPNPCVLARYFLRWMDKYTVAHRCPTATGPLLMGIVSYKLMELSDLQDVGSLCNGDVRADNRLVDRQLYGSPLPRAKNGSNDLTMHDCTPILVRGKQFIHTALAVTIAPAASTVCMP</sequence>
<comment type="caution">
    <text evidence="1">The sequence shown here is derived from an EMBL/GenBank/DDBJ whole genome shotgun (WGS) entry which is preliminary data.</text>
</comment>
<gene>
    <name evidence="1" type="ORF">Vretifemale_15385</name>
    <name evidence="2" type="ORF">Vretimale_1760</name>
</gene>
<accession>A0A8J4FWN0</accession>
<dbReference type="Proteomes" id="UP000722791">
    <property type="component" value="Unassembled WGS sequence"/>
</dbReference>
<protein>
    <submittedName>
        <fullName evidence="1">Uncharacterized protein</fullName>
    </submittedName>
</protein>
<reference evidence="1" key="1">
    <citation type="journal article" date="2021" name="Proc. Natl. Acad. Sci. U.S.A.">
        <title>Three genomes in the algal genus Volvox reveal the fate of a haploid sex-determining region after a transition to homothallism.</title>
        <authorList>
            <person name="Yamamoto K."/>
            <person name="Hamaji T."/>
            <person name="Kawai-Toyooka H."/>
            <person name="Matsuzaki R."/>
            <person name="Takahashi F."/>
            <person name="Nishimura Y."/>
            <person name="Kawachi M."/>
            <person name="Noguchi H."/>
            <person name="Minakuchi Y."/>
            <person name="Umen J.G."/>
            <person name="Toyoda A."/>
            <person name="Nozaki H."/>
        </authorList>
    </citation>
    <scope>NUCLEOTIDE SEQUENCE</scope>
    <source>
        <strain evidence="2">NIES-3785</strain>
        <strain evidence="1">NIES-3786</strain>
    </source>
</reference>
<dbReference type="EMBL" id="BNCP01000039">
    <property type="protein sequence ID" value="GIL87284.1"/>
    <property type="molecule type" value="Genomic_DNA"/>
</dbReference>
<dbReference type="EMBL" id="BNCQ01000002">
    <property type="protein sequence ID" value="GIL95820.1"/>
    <property type="molecule type" value="Genomic_DNA"/>
</dbReference>
<dbReference type="AlphaFoldDB" id="A0A8J4FWN0"/>
<organism evidence="1 3">
    <name type="scientific">Volvox reticuliferus</name>
    <dbReference type="NCBI Taxonomy" id="1737510"/>
    <lineage>
        <taxon>Eukaryota</taxon>
        <taxon>Viridiplantae</taxon>
        <taxon>Chlorophyta</taxon>
        <taxon>core chlorophytes</taxon>
        <taxon>Chlorophyceae</taxon>
        <taxon>CS clade</taxon>
        <taxon>Chlamydomonadales</taxon>
        <taxon>Volvocaceae</taxon>
        <taxon>Volvox</taxon>
    </lineage>
</organism>
<dbReference type="Proteomes" id="UP000747110">
    <property type="component" value="Unassembled WGS sequence"/>
</dbReference>
<evidence type="ECO:0000313" key="3">
    <source>
        <dbReference type="Proteomes" id="UP000747110"/>
    </source>
</evidence>
<evidence type="ECO:0000313" key="2">
    <source>
        <dbReference type="EMBL" id="GIL95820.1"/>
    </source>
</evidence>
<keyword evidence="3" id="KW-1185">Reference proteome</keyword>
<proteinExistence type="predicted"/>
<name>A0A8J4FWN0_9CHLO</name>
<evidence type="ECO:0000313" key="1">
    <source>
        <dbReference type="EMBL" id="GIL87284.1"/>
    </source>
</evidence>